<keyword evidence="3" id="KW-1185">Reference proteome</keyword>
<dbReference type="Proteomes" id="UP001233999">
    <property type="component" value="Unassembled WGS sequence"/>
</dbReference>
<dbReference type="AlphaFoldDB" id="A0AAD7Z7N4"/>
<proteinExistence type="predicted"/>
<evidence type="ECO:0000256" key="1">
    <source>
        <dbReference type="SAM" id="MobiDB-lite"/>
    </source>
</evidence>
<protein>
    <submittedName>
        <fullName evidence="2">Uncharacterized protein</fullName>
    </submittedName>
</protein>
<sequence>GYSVSNSGKWHVPKKKSHILEKKHSSGSPHDVSCSTFSISKMGISYSLVISRNETATNPGQFTIEKGVKKIFKSGMPNAEKVSPMDLWSSQDIATTKNYHSQKPSLGAPRQGLQSHFGALGNRHMAALRKSLLQWKLRYRTIARVKSHQLEHARWWKHGFSYVTETPILGSTLVLDRNLQTLYHNIAVLWHHSFYHVTTRSVSKMADINVSFRQRAVIEFLVKEEHSAVDIHQRLQCAYRDACM</sequence>
<gene>
    <name evidence="2" type="ORF">L9F63_007763</name>
</gene>
<feature type="non-terminal residue" evidence="2">
    <location>
        <position position="1"/>
    </location>
</feature>
<comment type="caution">
    <text evidence="2">The sequence shown here is derived from an EMBL/GenBank/DDBJ whole genome shotgun (WGS) entry which is preliminary data.</text>
</comment>
<feature type="non-terminal residue" evidence="2">
    <location>
        <position position="244"/>
    </location>
</feature>
<reference evidence="2" key="2">
    <citation type="submission" date="2023-05" db="EMBL/GenBank/DDBJ databases">
        <authorList>
            <person name="Fouks B."/>
        </authorList>
    </citation>
    <scope>NUCLEOTIDE SEQUENCE</scope>
    <source>
        <strain evidence="2">Stay&amp;Tobe</strain>
        <tissue evidence="2">Testes</tissue>
    </source>
</reference>
<dbReference type="EMBL" id="JASPKZ010010240">
    <property type="protein sequence ID" value="KAJ9575102.1"/>
    <property type="molecule type" value="Genomic_DNA"/>
</dbReference>
<evidence type="ECO:0000313" key="2">
    <source>
        <dbReference type="EMBL" id="KAJ9575102.1"/>
    </source>
</evidence>
<feature type="region of interest" description="Disordered" evidence="1">
    <location>
        <begin position="1"/>
        <end position="32"/>
    </location>
</feature>
<organism evidence="2 3">
    <name type="scientific">Diploptera punctata</name>
    <name type="common">Pacific beetle cockroach</name>
    <dbReference type="NCBI Taxonomy" id="6984"/>
    <lineage>
        <taxon>Eukaryota</taxon>
        <taxon>Metazoa</taxon>
        <taxon>Ecdysozoa</taxon>
        <taxon>Arthropoda</taxon>
        <taxon>Hexapoda</taxon>
        <taxon>Insecta</taxon>
        <taxon>Pterygota</taxon>
        <taxon>Neoptera</taxon>
        <taxon>Polyneoptera</taxon>
        <taxon>Dictyoptera</taxon>
        <taxon>Blattodea</taxon>
        <taxon>Blaberoidea</taxon>
        <taxon>Blaberidae</taxon>
        <taxon>Diplopterinae</taxon>
        <taxon>Diploptera</taxon>
    </lineage>
</organism>
<accession>A0AAD7Z7N4</accession>
<reference evidence="2" key="1">
    <citation type="journal article" date="2023" name="IScience">
        <title>Live-bearing cockroach genome reveals convergent evolutionary mechanisms linked to viviparity in insects and beyond.</title>
        <authorList>
            <person name="Fouks B."/>
            <person name="Harrison M.C."/>
            <person name="Mikhailova A.A."/>
            <person name="Marchal E."/>
            <person name="English S."/>
            <person name="Carruthers M."/>
            <person name="Jennings E.C."/>
            <person name="Chiamaka E.L."/>
            <person name="Frigard R.A."/>
            <person name="Pippel M."/>
            <person name="Attardo G.M."/>
            <person name="Benoit J.B."/>
            <person name="Bornberg-Bauer E."/>
            <person name="Tobe S.S."/>
        </authorList>
    </citation>
    <scope>NUCLEOTIDE SEQUENCE</scope>
    <source>
        <strain evidence="2">Stay&amp;Tobe</strain>
    </source>
</reference>
<name>A0AAD7Z7N4_DIPPU</name>
<evidence type="ECO:0000313" key="3">
    <source>
        <dbReference type="Proteomes" id="UP001233999"/>
    </source>
</evidence>